<accession>A0A5J5KUG1</accession>
<feature type="domain" description="Nudix hydrolase" evidence="2">
    <location>
        <begin position="53"/>
        <end position="188"/>
    </location>
</feature>
<dbReference type="SUPFAM" id="SSF55811">
    <property type="entry name" value="Nudix"/>
    <property type="match status" value="1"/>
</dbReference>
<gene>
    <name evidence="3" type="ORF">FCK90_14260</name>
</gene>
<dbReference type="GO" id="GO:0019693">
    <property type="term" value="P:ribose phosphate metabolic process"/>
    <property type="evidence" value="ECO:0007669"/>
    <property type="project" value="TreeGrafter"/>
</dbReference>
<organism evidence="3 4">
    <name type="scientific">Kocuria coralli</name>
    <dbReference type="NCBI Taxonomy" id="1461025"/>
    <lineage>
        <taxon>Bacteria</taxon>
        <taxon>Bacillati</taxon>
        <taxon>Actinomycetota</taxon>
        <taxon>Actinomycetes</taxon>
        <taxon>Micrococcales</taxon>
        <taxon>Micrococcaceae</taxon>
        <taxon>Kocuria</taxon>
    </lineage>
</organism>
<comment type="caution">
    <text evidence="3">The sequence shown here is derived from an EMBL/GenBank/DDBJ whole genome shotgun (WGS) entry which is preliminary data.</text>
</comment>
<keyword evidence="4" id="KW-1185">Reference proteome</keyword>
<protein>
    <submittedName>
        <fullName evidence="3">NUDIX hydrolase</fullName>
    </submittedName>
</protein>
<dbReference type="AlphaFoldDB" id="A0A5J5KUG1"/>
<dbReference type="Pfam" id="PF00293">
    <property type="entry name" value="NUDIX"/>
    <property type="match status" value="1"/>
</dbReference>
<evidence type="ECO:0000313" key="3">
    <source>
        <dbReference type="EMBL" id="KAA9393028.1"/>
    </source>
</evidence>
<evidence type="ECO:0000259" key="2">
    <source>
        <dbReference type="PROSITE" id="PS51462"/>
    </source>
</evidence>
<dbReference type="Gene3D" id="3.90.79.10">
    <property type="entry name" value="Nucleoside Triphosphate Pyrophosphohydrolase"/>
    <property type="match status" value="1"/>
</dbReference>
<dbReference type="InterPro" id="IPR015797">
    <property type="entry name" value="NUDIX_hydrolase-like_dom_sf"/>
</dbReference>
<dbReference type="GO" id="GO:0016787">
    <property type="term" value="F:hydrolase activity"/>
    <property type="evidence" value="ECO:0007669"/>
    <property type="project" value="UniProtKB-KW"/>
</dbReference>
<keyword evidence="1 3" id="KW-0378">Hydrolase</keyword>
<sequence length="233" mass="25851">MEFADLDPAQLADTVDPRHVLSSETVYEGRIWDVRSERFELSEGGPRMTRDFITHPGAVTVVALDDQDRIHLIRQYRHPVRMTQWEIPAGILDVEGERPEVTARRELAEEADLEAEDLRVLADFHNSPGSSAETIRVFLARGLREVPEDQRHERSDEESEIVGARVPLDDVVAAILAGRVTCPNLVVGALAAYAARAAGWSTLRDPSVAWPAHPELRSNGGVTARSIVPPDQR</sequence>
<dbReference type="PANTHER" id="PTHR11839">
    <property type="entry name" value="UDP/ADP-SUGAR PYROPHOSPHATASE"/>
    <property type="match status" value="1"/>
</dbReference>
<dbReference type="InterPro" id="IPR000086">
    <property type="entry name" value="NUDIX_hydrolase_dom"/>
</dbReference>
<dbReference type="GO" id="GO:0006753">
    <property type="term" value="P:nucleoside phosphate metabolic process"/>
    <property type="evidence" value="ECO:0007669"/>
    <property type="project" value="TreeGrafter"/>
</dbReference>
<dbReference type="GO" id="GO:0005829">
    <property type="term" value="C:cytosol"/>
    <property type="evidence" value="ECO:0007669"/>
    <property type="project" value="TreeGrafter"/>
</dbReference>
<dbReference type="RefSeq" id="WP_158034980.1">
    <property type="nucleotide sequence ID" value="NZ_ML708633.1"/>
</dbReference>
<evidence type="ECO:0000256" key="1">
    <source>
        <dbReference type="ARBA" id="ARBA00022801"/>
    </source>
</evidence>
<dbReference type="EMBL" id="SZWF01000031">
    <property type="protein sequence ID" value="KAA9393028.1"/>
    <property type="molecule type" value="Genomic_DNA"/>
</dbReference>
<proteinExistence type="predicted"/>
<dbReference type="CDD" id="cd24158">
    <property type="entry name" value="NUDIX_ADPRase_Rv1700"/>
    <property type="match status" value="1"/>
</dbReference>
<dbReference type="PROSITE" id="PS51462">
    <property type="entry name" value="NUDIX"/>
    <property type="match status" value="1"/>
</dbReference>
<dbReference type="OrthoDB" id="9806150at2"/>
<dbReference type="Proteomes" id="UP000325957">
    <property type="component" value="Unassembled WGS sequence"/>
</dbReference>
<reference evidence="3 4" key="1">
    <citation type="submission" date="2019-05" db="EMBL/GenBank/DDBJ databases">
        <title>Kocuria coralli sp. nov., a novel actinobacterium isolated from coral reef seawater.</title>
        <authorList>
            <person name="Li J."/>
        </authorList>
    </citation>
    <scope>NUCLEOTIDE SEQUENCE [LARGE SCALE GENOMIC DNA]</scope>
    <source>
        <strain evidence="3 4">SCSIO 13007</strain>
    </source>
</reference>
<name>A0A5J5KUG1_9MICC</name>
<dbReference type="PANTHER" id="PTHR11839:SF31">
    <property type="entry name" value="ADP-RIBOSE PYROPHOSPHATASE"/>
    <property type="match status" value="1"/>
</dbReference>
<evidence type="ECO:0000313" key="4">
    <source>
        <dbReference type="Proteomes" id="UP000325957"/>
    </source>
</evidence>